<protein>
    <recommendedName>
        <fullName evidence="3">LAGLIDADG endonuclease</fullName>
    </recommendedName>
</protein>
<name>A0AAV5QM17_9ASCO</name>
<accession>A0AAV5QM17</accession>
<evidence type="ECO:0008006" key="3">
    <source>
        <dbReference type="Google" id="ProtNLM"/>
    </source>
</evidence>
<dbReference type="GeneID" id="90073182"/>
<gene>
    <name evidence="1" type="ORF">DASC09_025280</name>
</gene>
<reference evidence="1 2" key="1">
    <citation type="journal article" date="2023" name="Elife">
        <title>Identification of key yeast species and microbe-microbe interactions impacting larval growth of Drosophila in the wild.</title>
        <authorList>
            <person name="Mure A."/>
            <person name="Sugiura Y."/>
            <person name="Maeda R."/>
            <person name="Honda K."/>
            <person name="Sakurai N."/>
            <person name="Takahashi Y."/>
            <person name="Watada M."/>
            <person name="Katoh T."/>
            <person name="Gotoh A."/>
            <person name="Gotoh Y."/>
            <person name="Taniguchi I."/>
            <person name="Nakamura K."/>
            <person name="Hayashi T."/>
            <person name="Katayama T."/>
            <person name="Uemura T."/>
            <person name="Hattori Y."/>
        </authorList>
    </citation>
    <scope>NUCLEOTIDE SEQUENCE [LARGE SCALE GENOMIC DNA]</scope>
    <source>
        <strain evidence="1 2">SC-9</strain>
    </source>
</reference>
<dbReference type="AlphaFoldDB" id="A0AAV5QM17"/>
<evidence type="ECO:0000313" key="1">
    <source>
        <dbReference type="EMBL" id="GMM35203.1"/>
    </source>
</evidence>
<proteinExistence type="predicted"/>
<comment type="caution">
    <text evidence="1">The sequence shown here is derived from an EMBL/GenBank/DDBJ whole genome shotgun (WGS) entry which is preliminary data.</text>
</comment>
<organism evidence="1 2">
    <name type="scientific">Saccharomycopsis crataegensis</name>
    <dbReference type="NCBI Taxonomy" id="43959"/>
    <lineage>
        <taxon>Eukaryota</taxon>
        <taxon>Fungi</taxon>
        <taxon>Dikarya</taxon>
        <taxon>Ascomycota</taxon>
        <taxon>Saccharomycotina</taxon>
        <taxon>Saccharomycetes</taxon>
        <taxon>Saccharomycopsidaceae</taxon>
        <taxon>Saccharomycopsis</taxon>
    </lineage>
</organism>
<dbReference type="RefSeq" id="XP_064852203.1">
    <property type="nucleotide sequence ID" value="XM_064996131.1"/>
</dbReference>
<dbReference type="Proteomes" id="UP001360560">
    <property type="component" value="Unassembled WGS sequence"/>
</dbReference>
<keyword evidence="2" id="KW-1185">Reference proteome</keyword>
<evidence type="ECO:0000313" key="2">
    <source>
        <dbReference type="Proteomes" id="UP001360560"/>
    </source>
</evidence>
<sequence length="78" mass="9073">MTTVIEKCHIEGFSNFKTRNLGSELIFLDDDKSFRFKLKTLQLLCGNVKDSKFVRNSKEPSVFRPVTVKLFKSSKVHY</sequence>
<dbReference type="EMBL" id="BTFZ01000004">
    <property type="protein sequence ID" value="GMM35203.1"/>
    <property type="molecule type" value="Genomic_DNA"/>
</dbReference>